<dbReference type="HAMAP" id="MF_00766">
    <property type="entry name" value="PGT_MtgA"/>
    <property type="match status" value="1"/>
</dbReference>
<sequence>MAPSTASGGKTSGQKQGDRRARKRSLAGRLFRILVAVVVVLVALPVVLVPLYAVVPPPVSTLELWQRVTGVAVERDWVPLEEIAPNLAYAVIMGEDGRFCEHGGVDWGAVKEVIETDASRGASTITMQVAKNLFLWPSRSYVRKALEVPLAYYQTAVWTKRRTIEIYLNIVEWGPGIFGAEAAARYWFDTSAAKLTLQQAARLAAILPNPHLRNASRPGPQTSRYAQIIEGRTRQAGAYVQCIRSAG</sequence>
<dbReference type="Gene3D" id="1.10.3810.10">
    <property type="entry name" value="Biosynthetic peptidoglycan transglycosylase-like"/>
    <property type="match status" value="1"/>
</dbReference>
<dbReference type="GO" id="GO:0071555">
    <property type="term" value="P:cell wall organization"/>
    <property type="evidence" value="ECO:0007669"/>
    <property type="project" value="UniProtKB-KW"/>
</dbReference>
<evidence type="ECO:0000313" key="14">
    <source>
        <dbReference type="EMBL" id="MEJ8569865.1"/>
    </source>
</evidence>
<evidence type="ECO:0000256" key="3">
    <source>
        <dbReference type="ARBA" id="ARBA00022676"/>
    </source>
</evidence>
<keyword evidence="6 11" id="KW-0133">Cell shape</keyword>
<comment type="pathway">
    <text evidence="11">Cell wall biogenesis; peptidoglycan biosynthesis.</text>
</comment>
<feature type="region of interest" description="Disordered" evidence="12">
    <location>
        <begin position="1"/>
        <end position="21"/>
    </location>
</feature>
<gene>
    <name evidence="11 14" type="primary">mtgA</name>
    <name evidence="14" type="ORF">V3328_00155</name>
</gene>
<dbReference type="GO" id="GO:0008360">
    <property type="term" value="P:regulation of cell shape"/>
    <property type="evidence" value="ECO:0007669"/>
    <property type="project" value="UniProtKB-KW"/>
</dbReference>
<dbReference type="Pfam" id="PF00912">
    <property type="entry name" value="Transgly"/>
    <property type="match status" value="1"/>
</dbReference>
<dbReference type="NCBIfam" id="TIGR02070">
    <property type="entry name" value="mono_pep_trsgly"/>
    <property type="match status" value="1"/>
</dbReference>
<dbReference type="InterPro" id="IPR011812">
    <property type="entry name" value="Pep_trsgly"/>
</dbReference>
<comment type="subcellular location">
    <subcellularLocation>
        <location evidence="11">Cell inner membrane</location>
        <topology evidence="11">Single-pass membrane protein</topology>
    </subcellularLocation>
</comment>
<dbReference type="PANTHER" id="PTHR30400:SF0">
    <property type="entry name" value="BIOSYNTHETIC PEPTIDOGLYCAN TRANSGLYCOSYLASE"/>
    <property type="match status" value="1"/>
</dbReference>
<evidence type="ECO:0000256" key="9">
    <source>
        <dbReference type="ARBA" id="ARBA00023136"/>
    </source>
</evidence>
<comment type="similarity">
    <text evidence="11">Belongs to the glycosyltransferase 51 family.</text>
</comment>
<evidence type="ECO:0000313" key="15">
    <source>
        <dbReference type="Proteomes" id="UP001378188"/>
    </source>
</evidence>
<dbReference type="EMBL" id="JAZHOF010000001">
    <property type="protein sequence ID" value="MEJ8569865.1"/>
    <property type="molecule type" value="Genomic_DNA"/>
</dbReference>
<evidence type="ECO:0000259" key="13">
    <source>
        <dbReference type="Pfam" id="PF00912"/>
    </source>
</evidence>
<keyword evidence="9 11" id="KW-0472">Membrane</keyword>
<evidence type="ECO:0000256" key="7">
    <source>
        <dbReference type="ARBA" id="ARBA00022984"/>
    </source>
</evidence>
<dbReference type="EC" id="2.4.99.28" evidence="11"/>
<evidence type="ECO:0000256" key="12">
    <source>
        <dbReference type="SAM" id="MobiDB-lite"/>
    </source>
</evidence>
<name>A0AAW9RLZ8_9HYPH</name>
<keyword evidence="4 11" id="KW-0808">Transferase</keyword>
<dbReference type="Proteomes" id="UP001378188">
    <property type="component" value="Unassembled WGS sequence"/>
</dbReference>
<reference evidence="14 15" key="1">
    <citation type="submission" date="2024-02" db="EMBL/GenBank/DDBJ databases">
        <title>Genome analysis and characterization of Microbaculum marinisediminis sp. nov., isolated from marine sediment.</title>
        <authorList>
            <person name="Du Z.-J."/>
            <person name="Ye Y.-Q."/>
            <person name="Zhang Z.-R."/>
            <person name="Yuan S.-M."/>
            <person name="Zhang X.-Y."/>
        </authorList>
    </citation>
    <scope>NUCLEOTIDE SEQUENCE [LARGE SCALE GENOMIC DNA]</scope>
    <source>
        <strain evidence="14 15">SDUM1044001</strain>
    </source>
</reference>
<evidence type="ECO:0000256" key="8">
    <source>
        <dbReference type="ARBA" id="ARBA00022989"/>
    </source>
</evidence>
<keyword evidence="7 11" id="KW-0573">Peptidoglycan synthesis</keyword>
<evidence type="ECO:0000256" key="4">
    <source>
        <dbReference type="ARBA" id="ARBA00022679"/>
    </source>
</evidence>
<protein>
    <recommendedName>
        <fullName evidence="11">Biosynthetic peptidoglycan transglycosylase</fullName>
        <ecNumber evidence="11">2.4.99.28</ecNumber>
    </recommendedName>
    <alternativeName>
        <fullName evidence="11">Glycan polymerase</fullName>
    </alternativeName>
    <alternativeName>
        <fullName evidence="11">Peptidoglycan glycosyltransferase MtgA</fullName>
        <shortName evidence="11">PGT</shortName>
    </alternativeName>
</protein>
<dbReference type="RefSeq" id="WP_340327609.1">
    <property type="nucleotide sequence ID" value="NZ_JAZHOF010000001.1"/>
</dbReference>
<dbReference type="GO" id="GO:0009252">
    <property type="term" value="P:peptidoglycan biosynthetic process"/>
    <property type="evidence" value="ECO:0007669"/>
    <property type="project" value="UniProtKB-UniRule"/>
</dbReference>
<keyword evidence="1 11" id="KW-1003">Cell membrane</keyword>
<dbReference type="GO" id="GO:0008955">
    <property type="term" value="F:peptidoglycan glycosyltransferase activity"/>
    <property type="evidence" value="ECO:0007669"/>
    <property type="project" value="UniProtKB-UniRule"/>
</dbReference>
<keyword evidence="10 11" id="KW-0961">Cell wall biogenesis/degradation</keyword>
<evidence type="ECO:0000256" key="2">
    <source>
        <dbReference type="ARBA" id="ARBA00022519"/>
    </source>
</evidence>
<dbReference type="GO" id="GO:0009274">
    <property type="term" value="C:peptidoglycan-based cell wall"/>
    <property type="evidence" value="ECO:0007669"/>
    <property type="project" value="InterPro"/>
</dbReference>
<evidence type="ECO:0000256" key="1">
    <source>
        <dbReference type="ARBA" id="ARBA00022475"/>
    </source>
</evidence>
<evidence type="ECO:0000256" key="10">
    <source>
        <dbReference type="ARBA" id="ARBA00023316"/>
    </source>
</evidence>
<organism evidence="14 15">
    <name type="scientific">Microbaculum marinum</name>
    <dbReference type="NCBI Taxonomy" id="1764581"/>
    <lineage>
        <taxon>Bacteria</taxon>
        <taxon>Pseudomonadati</taxon>
        <taxon>Pseudomonadota</taxon>
        <taxon>Alphaproteobacteria</taxon>
        <taxon>Hyphomicrobiales</taxon>
        <taxon>Tepidamorphaceae</taxon>
        <taxon>Microbaculum</taxon>
    </lineage>
</organism>
<comment type="function">
    <text evidence="11">Peptidoglycan polymerase that catalyzes glycan chain elongation from lipid-linked precursors.</text>
</comment>
<keyword evidence="3 11" id="KW-0328">Glycosyltransferase</keyword>
<dbReference type="PANTHER" id="PTHR30400">
    <property type="entry name" value="MONOFUNCTIONAL BIOSYNTHETIC PEPTIDOGLYCAN TRANSGLYCOSYLASE"/>
    <property type="match status" value="1"/>
</dbReference>
<dbReference type="GO" id="GO:0005886">
    <property type="term" value="C:plasma membrane"/>
    <property type="evidence" value="ECO:0007669"/>
    <property type="project" value="UniProtKB-SubCell"/>
</dbReference>
<comment type="caution">
    <text evidence="14">The sequence shown here is derived from an EMBL/GenBank/DDBJ whole genome shotgun (WGS) entry which is preliminary data.</text>
</comment>
<proteinExistence type="inferred from homology"/>
<dbReference type="GO" id="GO:0016763">
    <property type="term" value="F:pentosyltransferase activity"/>
    <property type="evidence" value="ECO:0007669"/>
    <property type="project" value="InterPro"/>
</dbReference>
<dbReference type="AlphaFoldDB" id="A0AAW9RLZ8"/>
<dbReference type="InterPro" id="IPR001264">
    <property type="entry name" value="Glyco_trans_51"/>
</dbReference>
<feature type="transmembrane region" description="Helical" evidence="11">
    <location>
        <begin position="30"/>
        <end position="53"/>
    </location>
</feature>
<keyword evidence="5 11" id="KW-0812">Transmembrane</keyword>
<dbReference type="InterPro" id="IPR023346">
    <property type="entry name" value="Lysozyme-like_dom_sf"/>
</dbReference>
<keyword evidence="2 11" id="KW-0997">Cell inner membrane</keyword>
<accession>A0AAW9RLZ8</accession>
<dbReference type="SUPFAM" id="SSF53955">
    <property type="entry name" value="Lysozyme-like"/>
    <property type="match status" value="1"/>
</dbReference>
<evidence type="ECO:0000256" key="6">
    <source>
        <dbReference type="ARBA" id="ARBA00022960"/>
    </source>
</evidence>
<evidence type="ECO:0000256" key="11">
    <source>
        <dbReference type="HAMAP-Rule" id="MF_00766"/>
    </source>
</evidence>
<dbReference type="InterPro" id="IPR036950">
    <property type="entry name" value="PBP_transglycosylase"/>
</dbReference>
<feature type="compositionally biased region" description="Polar residues" evidence="12">
    <location>
        <begin position="1"/>
        <end position="15"/>
    </location>
</feature>
<keyword evidence="15" id="KW-1185">Reference proteome</keyword>
<evidence type="ECO:0000256" key="5">
    <source>
        <dbReference type="ARBA" id="ARBA00022692"/>
    </source>
</evidence>
<keyword evidence="8 11" id="KW-1133">Transmembrane helix</keyword>
<feature type="domain" description="Glycosyl transferase family 51" evidence="13">
    <location>
        <begin position="71"/>
        <end position="218"/>
    </location>
</feature>
<comment type="catalytic activity">
    <reaction evidence="11">
        <text>[GlcNAc-(1-&gt;4)-Mur2Ac(oyl-L-Ala-gamma-D-Glu-L-Lys-D-Ala-D-Ala)](n)-di-trans,octa-cis-undecaprenyl diphosphate + beta-D-GlcNAc-(1-&gt;4)-Mur2Ac(oyl-L-Ala-gamma-D-Glu-L-Lys-D-Ala-D-Ala)-di-trans,octa-cis-undecaprenyl diphosphate = [GlcNAc-(1-&gt;4)-Mur2Ac(oyl-L-Ala-gamma-D-Glu-L-Lys-D-Ala-D-Ala)](n+1)-di-trans,octa-cis-undecaprenyl diphosphate + di-trans,octa-cis-undecaprenyl diphosphate + H(+)</text>
        <dbReference type="Rhea" id="RHEA:23708"/>
        <dbReference type="Rhea" id="RHEA-COMP:9602"/>
        <dbReference type="Rhea" id="RHEA-COMP:9603"/>
        <dbReference type="ChEBI" id="CHEBI:15378"/>
        <dbReference type="ChEBI" id="CHEBI:58405"/>
        <dbReference type="ChEBI" id="CHEBI:60033"/>
        <dbReference type="ChEBI" id="CHEBI:78435"/>
        <dbReference type="EC" id="2.4.99.28"/>
    </reaction>
</comment>